<dbReference type="AlphaFoldDB" id="D6TVI7"/>
<dbReference type="EMBL" id="ADVG01000003">
    <property type="protein sequence ID" value="EFH85390.1"/>
    <property type="molecule type" value="Genomic_DNA"/>
</dbReference>
<dbReference type="Proteomes" id="UP000004508">
    <property type="component" value="Unassembled WGS sequence"/>
</dbReference>
<evidence type="ECO:0000313" key="2">
    <source>
        <dbReference type="Proteomes" id="UP000004508"/>
    </source>
</evidence>
<dbReference type="RefSeq" id="WP_007917631.1">
    <property type="nucleotide sequence ID" value="NZ_ADVG01000003.1"/>
</dbReference>
<name>D6TVI7_KTERA</name>
<protein>
    <submittedName>
        <fullName evidence="1">Uncharacterized protein</fullName>
    </submittedName>
</protein>
<comment type="caution">
    <text evidence="1">The sequence shown here is derived from an EMBL/GenBank/DDBJ whole genome shotgun (WGS) entry which is preliminary data.</text>
</comment>
<organism evidence="1 2">
    <name type="scientific">Ktedonobacter racemifer DSM 44963</name>
    <dbReference type="NCBI Taxonomy" id="485913"/>
    <lineage>
        <taxon>Bacteria</taxon>
        <taxon>Bacillati</taxon>
        <taxon>Chloroflexota</taxon>
        <taxon>Ktedonobacteria</taxon>
        <taxon>Ktedonobacterales</taxon>
        <taxon>Ktedonobacteraceae</taxon>
        <taxon>Ktedonobacter</taxon>
    </lineage>
</organism>
<reference evidence="1 2" key="1">
    <citation type="journal article" date="2011" name="Stand. Genomic Sci.">
        <title>Non-contiguous finished genome sequence and contextual data of the filamentous soil bacterium Ktedonobacter racemifer type strain (SOSP1-21).</title>
        <authorList>
            <person name="Chang Y.J."/>
            <person name="Land M."/>
            <person name="Hauser L."/>
            <person name="Chertkov O."/>
            <person name="Del Rio T.G."/>
            <person name="Nolan M."/>
            <person name="Copeland A."/>
            <person name="Tice H."/>
            <person name="Cheng J.F."/>
            <person name="Lucas S."/>
            <person name="Han C."/>
            <person name="Goodwin L."/>
            <person name="Pitluck S."/>
            <person name="Ivanova N."/>
            <person name="Ovchinikova G."/>
            <person name="Pati A."/>
            <person name="Chen A."/>
            <person name="Palaniappan K."/>
            <person name="Mavromatis K."/>
            <person name="Liolios K."/>
            <person name="Brettin T."/>
            <person name="Fiebig A."/>
            <person name="Rohde M."/>
            <person name="Abt B."/>
            <person name="Goker M."/>
            <person name="Detter J.C."/>
            <person name="Woyke T."/>
            <person name="Bristow J."/>
            <person name="Eisen J.A."/>
            <person name="Markowitz V."/>
            <person name="Hugenholtz P."/>
            <person name="Kyrpides N.C."/>
            <person name="Klenk H.P."/>
            <person name="Lapidus A."/>
        </authorList>
    </citation>
    <scope>NUCLEOTIDE SEQUENCE [LARGE SCALE GENOMIC DNA]</scope>
    <source>
        <strain evidence="2">DSM 44963</strain>
    </source>
</reference>
<accession>D6TVI7</accession>
<evidence type="ECO:0000313" key="1">
    <source>
        <dbReference type="EMBL" id="EFH85390.1"/>
    </source>
</evidence>
<dbReference type="OrthoDB" id="173454at2"/>
<sequence>MNQGDMDWDEFVRKLEDIIKKAAHQMDEALQRNDIAQFSKAAEAWRQASGVWLQAAQGMSWEKAEAVMIGFATGG</sequence>
<gene>
    <name evidence="1" type="ORF">Krac_6607</name>
</gene>
<dbReference type="InParanoid" id="D6TVI7"/>
<proteinExistence type="predicted"/>
<keyword evidence="2" id="KW-1185">Reference proteome</keyword>